<reference evidence="2 3" key="1">
    <citation type="submission" date="2016-11" db="EMBL/GenBank/DDBJ databases">
        <title>Study of marine rhodopsin-containing bacteria.</title>
        <authorList>
            <person name="Yoshizawa S."/>
            <person name="Kumagai Y."/>
            <person name="Kogure K."/>
        </authorList>
    </citation>
    <scope>NUCLEOTIDE SEQUENCE [LARGE SCALE GENOMIC DNA]</scope>
    <source>
        <strain evidence="2 3">SAORIC-28</strain>
    </source>
</reference>
<dbReference type="RefSeq" id="WP_095510968.1">
    <property type="nucleotide sequence ID" value="NZ_MQWD01000001.1"/>
</dbReference>
<organism evidence="2 3">
    <name type="scientific">Rubrivirga marina</name>
    <dbReference type="NCBI Taxonomy" id="1196024"/>
    <lineage>
        <taxon>Bacteria</taxon>
        <taxon>Pseudomonadati</taxon>
        <taxon>Rhodothermota</taxon>
        <taxon>Rhodothermia</taxon>
        <taxon>Rhodothermales</taxon>
        <taxon>Rubricoccaceae</taxon>
        <taxon>Rubrivirga</taxon>
    </lineage>
</organism>
<sequence length="177" mass="18236">MRGPLVVVVLVGLGACADDPGASAPTVPNPTASETVNPAPGLEADAMAPAVQASDPTSADAATDRLLAYIGAHAEGSAEADTFWAPEGLPTGADVSTEPFRQSGQRVAGATVDEPSRPEGAAGSVYVTVPATLVVRTEEGATETVRLAYTLRRVNDIPGAEPWSLRWHIDRVEAVRP</sequence>
<evidence type="ECO:0000313" key="2">
    <source>
        <dbReference type="EMBL" id="PAP77301.1"/>
    </source>
</evidence>
<proteinExistence type="predicted"/>
<accession>A0A271J1A1</accession>
<protein>
    <recommendedName>
        <fullName evidence="4">DUF4440 domain-containing protein</fullName>
    </recommendedName>
</protein>
<keyword evidence="3" id="KW-1185">Reference proteome</keyword>
<comment type="caution">
    <text evidence="2">The sequence shown here is derived from an EMBL/GenBank/DDBJ whole genome shotgun (WGS) entry which is preliminary data.</text>
</comment>
<dbReference type="OrthoDB" id="485556at2"/>
<evidence type="ECO:0000256" key="1">
    <source>
        <dbReference type="SAM" id="MobiDB-lite"/>
    </source>
</evidence>
<name>A0A271J1A1_9BACT</name>
<evidence type="ECO:0000313" key="3">
    <source>
        <dbReference type="Proteomes" id="UP000216339"/>
    </source>
</evidence>
<evidence type="ECO:0008006" key="4">
    <source>
        <dbReference type="Google" id="ProtNLM"/>
    </source>
</evidence>
<dbReference type="PROSITE" id="PS51257">
    <property type="entry name" value="PROKAR_LIPOPROTEIN"/>
    <property type="match status" value="1"/>
</dbReference>
<feature type="region of interest" description="Disordered" evidence="1">
    <location>
        <begin position="92"/>
        <end position="121"/>
    </location>
</feature>
<gene>
    <name evidence="2" type="ORF">BSZ37_13080</name>
</gene>
<dbReference type="AlphaFoldDB" id="A0A271J1A1"/>
<dbReference type="EMBL" id="MQWD01000001">
    <property type="protein sequence ID" value="PAP77301.1"/>
    <property type="molecule type" value="Genomic_DNA"/>
</dbReference>
<dbReference type="Proteomes" id="UP000216339">
    <property type="component" value="Unassembled WGS sequence"/>
</dbReference>
<feature type="region of interest" description="Disordered" evidence="1">
    <location>
        <begin position="18"/>
        <end position="41"/>
    </location>
</feature>